<protein>
    <submittedName>
        <fullName evidence="1">Uncharacterized protein</fullName>
    </submittedName>
</protein>
<keyword evidence="2" id="KW-1185">Reference proteome</keyword>
<gene>
    <name evidence="1" type="ORF">ALC53_08244</name>
</gene>
<evidence type="ECO:0000313" key="1">
    <source>
        <dbReference type="EMBL" id="KYM81298.1"/>
    </source>
</evidence>
<proteinExistence type="predicted"/>
<dbReference type="EMBL" id="KQ976539">
    <property type="protein sequence ID" value="KYM81298.1"/>
    <property type="molecule type" value="Genomic_DNA"/>
</dbReference>
<name>A0A151I2J2_9HYME</name>
<dbReference type="AlphaFoldDB" id="A0A151I2J2"/>
<sequence length="79" mass="9160">MPSVSCIFLQSARLFSDRVLQAGHHYHSAIALPLTFLLIYTNNNNWFSFAYSDKFVDRPNTSSRELREQDHAFNIVVLQ</sequence>
<organism evidence="1 2">
    <name type="scientific">Atta colombica</name>
    <dbReference type="NCBI Taxonomy" id="520822"/>
    <lineage>
        <taxon>Eukaryota</taxon>
        <taxon>Metazoa</taxon>
        <taxon>Ecdysozoa</taxon>
        <taxon>Arthropoda</taxon>
        <taxon>Hexapoda</taxon>
        <taxon>Insecta</taxon>
        <taxon>Pterygota</taxon>
        <taxon>Neoptera</taxon>
        <taxon>Endopterygota</taxon>
        <taxon>Hymenoptera</taxon>
        <taxon>Apocrita</taxon>
        <taxon>Aculeata</taxon>
        <taxon>Formicoidea</taxon>
        <taxon>Formicidae</taxon>
        <taxon>Myrmicinae</taxon>
        <taxon>Atta</taxon>
    </lineage>
</organism>
<reference evidence="1 2" key="1">
    <citation type="submission" date="2015-09" db="EMBL/GenBank/DDBJ databases">
        <title>Atta colombica WGS genome.</title>
        <authorList>
            <person name="Nygaard S."/>
            <person name="Hu H."/>
            <person name="Boomsma J."/>
            <person name="Zhang G."/>
        </authorList>
    </citation>
    <scope>NUCLEOTIDE SEQUENCE [LARGE SCALE GENOMIC DNA]</scope>
    <source>
        <strain evidence="1">Treedump-2</strain>
        <tissue evidence="1">Whole body</tissue>
    </source>
</reference>
<evidence type="ECO:0000313" key="2">
    <source>
        <dbReference type="Proteomes" id="UP000078540"/>
    </source>
</evidence>
<accession>A0A151I2J2</accession>
<dbReference type="Proteomes" id="UP000078540">
    <property type="component" value="Unassembled WGS sequence"/>
</dbReference>